<dbReference type="GO" id="GO:0032869">
    <property type="term" value="P:cellular response to insulin stimulus"/>
    <property type="evidence" value="ECO:0007669"/>
    <property type="project" value="TreeGrafter"/>
</dbReference>
<feature type="region of interest" description="Disordered" evidence="1">
    <location>
        <begin position="350"/>
        <end position="370"/>
    </location>
</feature>
<feature type="domain" description="Lipin N-terminal" evidence="2">
    <location>
        <begin position="5"/>
        <end position="106"/>
    </location>
</feature>
<dbReference type="GO" id="GO:0009062">
    <property type="term" value="P:fatty acid catabolic process"/>
    <property type="evidence" value="ECO:0007669"/>
    <property type="project" value="TreeGrafter"/>
</dbReference>
<dbReference type="GO" id="GO:0003713">
    <property type="term" value="F:transcription coactivator activity"/>
    <property type="evidence" value="ECO:0007669"/>
    <property type="project" value="TreeGrafter"/>
</dbReference>
<evidence type="ECO:0000256" key="1">
    <source>
        <dbReference type="SAM" id="MobiDB-lite"/>
    </source>
</evidence>
<evidence type="ECO:0000259" key="2">
    <source>
        <dbReference type="Pfam" id="PF04571"/>
    </source>
</evidence>
<dbReference type="GO" id="GO:0005634">
    <property type="term" value="C:nucleus"/>
    <property type="evidence" value="ECO:0007669"/>
    <property type="project" value="TreeGrafter"/>
</dbReference>
<organism evidence="3">
    <name type="scientific">Timema genevievae</name>
    <name type="common">Walking stick</name>
    <dbReference type="NCBI Taxonomy" id="629358"/>
    <lineage>
        <taxon>Eukaryota</taxon>
        <taxon>Metazoa</taxon>
        <taxon>Ecdysozoa</taxon>
        <taxon>Arthropoda</taxon>
        <taxon>Hexapoda</taxon>
        <taxon>Insecta</taxon>
        <taxon>Pterygota</taxon>
        <taxon>Neoptera</taxon>
        <taxon>Polyneoptera</taxon>
        <taxon>Phasmatodea</taxon>
        <taxon>Timematodea</taxon>
        <taxon>Timematoidea</taxon>
        <taxon>Timematidae</taxon>
        <taxon>Timema</taxon>
    </lineage>
</organism>
<dbReference type="EMBL" id="OE840305">
    <property type="protein sequence ID" value="CAD7590053.1"/>
    <property type="molecule type" value="Genomic_DNA"/>
</dbReference>
<evidence type="ECO:0000313" key="3">
    <source>
        <dbReference type="EMBL" id="CAD7590053.1"/>
    </source>
</evidence>
<dbReference type="InterPro" id="IPR026058">
    <property type="entry name" value="LIPIN"/>
</dbReference>
<dbReference type="GO" id="GO:0008195">
    <property type="term" value="F:phosphatidate phosphatase activity"/>
    <property type="evidence" value="ECO:0007669"/>
    <property type="project" value="TreeGrafter"/>
</dbReference>
<reference evidence="3" key="1">
    <citation type="submission" date="2020-11" db="EMBL/GenBank/DDBJ databases">
        <authorList>
            <person name="Tran Van P."/>
        </authorList>
    </citation>
    <scope>NUCLEOTIDE SEQUENCE</scope>
</reference>
<sequence>MYSAVIGKLISNVKDFYREINPATLTGAIDVLVIEQPNGSFTCSPFHVRFGKLGVLRSKEKLVDIEINGEPLDIHMKLGESGEAFFVEEVSEEELASGKTVPSYMVCSPIVEGHFLSSYSSDITDLRKPLRDLENAQFVPCTDFDKHYISQNRENFDKSETAISLKKEALNLSSSAPIPYSSGRHYIKNDSYEGPRCELGHISDRLVGEDYTEEIRLIRNNIRIPKKNLEKYSHSLERNRRYRKKGMLNNKSAPKFVTNIGEHFIQPKNSASVEAMWPENIKSDADQIFVLDDIHLGDAESKELSTSFGTIESHSYKTCANVLDNGAEPFSLQQASTTIDFQLSSDLDVDSSLNQSHSSSSSPFQSETDIQMKDKTSTIMFEMDDGCNNSVNDHVQRSWRWGELPSPIILTPESQNSSKSNDLPTHQGFEMEEKPKQDAFKQESKLVNWDESKESEKDMSLLQSPFIEDKESSHCYMQELLKIGGFPFRTMDYTGSWAIANMPLSTWDDDMRNASSDITIYAHLNGCMGAVTMSLCGGLNQYSVPSEKSFCQHQLESSSSPDNLSIALPQTSPSGPSAYCLGRYQLSVAGQVSPFPPFPTTTHCLRLAPLTHTDTTNTTKFSKI</sequence>
<feature type="compositionally biased region" description="Low complexity" evidence="1">
    <location>
        <begin position="350"/>
        <end position="366"/>
    </location>
</feature>
<accession>A0A7R9PJW6</accession>
<gene>
    <name evidence="3" type="ORF">TGEB3V08_LOCUS3932</name>
</gene>
<protein>
    <recommendedName>
        <fullName evidence="2">Lipin N-terminal domain-containing protein</fullName>
    </recommendedName>
</protein>
<dbReference type="PANTHER" id="PTHR12181">
    <property type="entry name" value="LIPIN"/>
    <property type="match status" value="1"/>
</dbReference>
<dbReference type="AlphaFoldDB" id="A0A7R9PJW6"/>
<dbReference type="PANTHER" id="PTHR12181:SF12">
    <property type="entry name" value="PHOSPHATIDATE PHOSPHATASE"/>
    <property type="match status" value="1"/>
</dbReference>
<dbReference type="GO" id="GO:0045944">
    <property type="term" value="P:positive regulation of transcription by RNA polymerase II"/>
    <property type="evidence" value="ECO:0007669"/>
    <property type="project" value="TreeGrafter"/>
</dbReference>
<dbReference type="Pfam" id="PF04571">
    <property type="entry name" value="Lipin_N"/>
    <property type="match status" value="1"/>
</dbReference>
<proteinExistence type="predicted"/>
<dbReference type="GO" id="GO:0019432">
    <property type="term" value="P:triglyceride biosynthetic process"/>
    <property type="evidence" value="ECO:0007669"/>
    <property type="project" value="TreeGrafter"/>
</dbReference>
<name>A0A7R9PJW6_TIMGE</name>
<dbReference type="InterPro" id="IPR007651">
    <property type="entry name" value="Lipin_N"/>
</dbReference>